<dbReference type="EMBL" id="ML739034">
    <property type="protein sequence ID" value="KAE8356846.1"/>
    <property type="molecule type" value="Genomic_DNA"/>
</dbReference>
<protein>
    <submittedName>
        <fullName evidence="2">Uncharacterized protein</fullName>
    </submittedName>
</protein>
<organism evidence="2 3">
    <name type="scientific">Aspergillus coremiiformis</name>
    <dbReference type="NCBI Taxonomy" id="138285"/>
    <lineage>
        <taxon>Eukaryota</taxon>
        <taxon>Fungi</taxon>
        <taxon>Dikarya</taxon>
        <taxon>Ascomycota</taxon>
        <taxon>Pezizomycotina</taxon>
        <taxon>Eurotiomycetes</taxon>
        <taxon>Eurotiomycetidae</taxon>
        <taxon>Eurotiales</taxon>
        <taxon>Aspergillaceae</taxon>
        <taxon>Aspergillus</taxon>
        <taxon>Aspergillus subgen. Circumdati</taxon>
    </lineage>
</organism>
<accession>A0A5N6ZIS2</accession>
<sequence length="118" mass="13211">MSCIVVPEFVKHMKRDPSGRGFTHLGRDGVLRTISGDYEVVDARGLTPDQIQFFLDVMPIEGDRGAFRGVDGTTVTSHEGLFHPAPGIVPQKPDADEEMERRRVIEQSQTAYREVAER</sequence>
<keyword evidence="3" id="KW-1185">Reference proteome</keyword>
<feature type="region of interest" description="Disordered" evidence="1">
    <location>
        <begin position="77"/>
        <end position="98"/>
    </location>
</feature>
<proteinExistence type="predicted"/>
<dbReference type="AlphaFoldDB" id="A0A5N6ZIS2"/>
<dbReference type="Proteomes" id="UP000327118">
    <property type="component" value="Unassembled WGS sequence"/>
</dbReference>
<dbReference type="OrthoDB" id="3660917at2759"/>
<reference evidence="3" key="1">
    <citation type="submission" date="2019-04" db="EMBL/GenBank/DDBJ databases">
        <title>Friends and foes A comparative genomics studyof 23 Aspergillus species from section Flavi.</title>
        <authorList>
            <consortium name="DOE Joint Genome Institute"/>
            <person name="Kjaerbolling I."/>
            <person name="Vesth T."/>
            <person name="Frisvad J.C."/>
            <person name="Nybo J.L."/>
            <person name="Theobald S."/>
            <person name="Kildgaard S."/>
            <person name="Isbrandt T."/>
            <person name="Kuo A."/>
            <person name="Sato A."/>
            <person name="Lyhne E.K."/>
            <person name="Kogle M.E."/>
            <person name="Wiebenga A."/>
            <person name="Kun R.S."/>
            <person name="Lubbers R.J."/>
            <person name="Makela M.R."/>
            <person name="Barry K."/>
            <person name="Chovatia M."/>
            <person name="Clum A."/>
            <person name="Daum C."/>
            <person name="Haridas S."/>
            <person name="He G."/>
            <person name="LaButti K."/>
            <person name="Lipzen A."/>
            <person name="Mondo S."/>
            <person name="Riley R."/>
            <person name="Salamov A."/>
            <person name="Simmons B.A."/>
            <person name="Magnuson J.K."/>
            <person name="Henrissat B."/>
            <person name="Mortensen U.H."/>
            <person name="Larsen T.O."/>
            <person name="Devries R.P."/>
            <person name="Grigoriev I.V."/>
            <person name="Machida M."/>
            <person name="Baker S.E."/>
            <person name="Andersen M.R."/>
        </authorList>
    </citation>
    <scope>NUCLEOTIDE SEQUENCE [LARGE SCALE GENOMIC DNA]</scope>
    <source>
        <strain evidence="3">CBS 553.77</strain>
    </source>
</reference>
<name>A0A5N6ZIS2_9EURO</name>
<evidence type="ECO:0000313" key="3">
    <source>
        <dbReference type="Proteomes" id="UP000327118"/>
    </source>
</evidence>
<evidence type="ECO:0000256" key="1">
    <source>
        <dbReference type="SAM" id="MobiDB-lite"/>
    </source>
</evidence>
<evidence type="ECO:0000313" key="2">
    <source>
        <dbReference type="EMBL" id="KAE8356846.1"/>
    </source>
</evidence>
<gene>
    <name evidence="2" type="ORF">BDV28DRAFT_144760</name>
</gene>